<dbReference type="CDD" id="cd10017">
    <property type="entry name" value="B3_DNA"/>
    <property type="match status" value="3"/>
</dbReference>
<dbReference type="PANTHER" id="PTHR31674:SF96">
    <property type="entry name" value="B3 DOMAIN-CONTAINING PROTEIN REM-LIKE 3-RELATED"/>
    <property type="match status" value="1"/>
</dbReference>
<organism evidence="8 9">
    <name type="scientific">Capsella rubella</name>
    <dbReference type="NCBI Taxonomy" id="81985"/>
    <lineage>
        <taxon>Eukaryota</taxon>
        <taxon>Viridiplantae</taxon>
        <taxon>Streptophyta</taxon>
        <taxon>Embryophyta</taxon>
        <taxon>Tracheophyta</taxon>
        <taxon>Spermatophyta</taxon>
        <taxon>Magnoliopsida</taxon>
        <taxon>eudicotyledons</taxon>
        <taxon>Gunneridae</taxon>
        <taxon>Pentapetalae</taxon>
        <taxon>rosids</taxon>
        <taxon>malvids</taxon>
        <taxon>Brassicales</taxon>
        <taxon>Brassicaceae</taxon>
        <taxon>Camelineae</taxon>
        <taxon>Capsella</taxon>
    </lineage>
</organism>
<dbReference type="EMBL" id="KB870811">
    <property type="protein sequence ID" value="EOA18920.1"/>
    <property type="molecule type" value="Genomic_DNA"/>
</dbReference>
<dbReference type="InterPro" id="IPR039218">
    <property type="entry name" value="REM_fam"/>
</dbReference>
<evidence type="ECO:0000256" key="6">
    <source>
        <dbReference type="ARBA" id="ARBA00023242"/>
    </source>
</evidence>
<accession>R0H2N7</accession>
<reference evidence="9" key="1">
    <citation type="journal article" date="2013" name="Nat. Genet.">
        <title>The Capsella rubella genome and the genomic consequences of rapid mating system evolution.</title>
        <authorList>
            <person name="Slotte T."/>
            <person name="Hazzouri K.M."/>
            <person name="Agren J.A."/>
            <person name="Koenig D."/>
            <person name="Maumus F."/>
            <person name="Guo Y.L."/>
            <person name="Steige K."/>
            <person name="Platts A.E."/>
            <person name="Escobar J.S."/>
            <person name="Newman L.K."/>
            <person name="Wang W."/>
            <person name="Mandakova T."/>
            <person name="Vello E."/>
            <person name="Smith L.M."/>
            <person name="Henz S.R."/>
            <person name="Steffen J."/>
            <person name="Takuno S."/>
            <person name="Brandvain Y."/>
            <person name="Coop G."/>
            <person name="Andolfatto P."/>
            <person name="Hu T.T."/>
            <person name="Blanchette M."/>
            <person name="Clark R.M."/>
            <person name="Quesneville H."/>
            <person name="Nordborg M."/>
            <person name="Gaut B.S."/>
            <person name="Lysak M.A."/>
            <person name="Jenkins J."/>
            <person name="Grimwood J."/>
            <person name="Chapman J."/>
            <person name="Prochnik S."/>
            <person name="Shu S."/>
            <person name="Rokhsar D."/>
            <person name="Schmutz J."/>
            <person name="Weigel D."/>
            <person name="Wright S.I."/>
        </authorList>
    </citation>
    <scope>NUCLEOTIDE SEQUENCE [LARGE SCALE GENOMIC DNA]</scope>
    <source>
        <strain evidence="9">cv. Monte Gargano</strain>
    </source>
</reference>
<evidence type="ECO:0000256" key="3">
    <source>
        <dbReference type="ARBA" id="ARBA00023015"/>
    </source>
</evidence>
<dbReference type="SUPFAM" id="SSF101936">
    <property type="entry name" value="DNA-binding pseudobarrel domain"/>
    <property type="match status" value="3"/>
</dbReference>
<evidence type="ECO:0000256" key="2">
    <source>
        <dbReference type="ARBA" id="ARBA00022737"/>
    </source>
</evidence>
<dbReference type="InterPro" id="IPR015300">
    <property type="entry name" value="DNA-bd_pseudobarrel_sf"/>
</dbReference>
<dbReference type="PROSITE" id="PS50863">
    <property type="entry name" value="B3"/>
    <property type="match status" value="3"/>
</dbReference>
<feature type="domain" description="TF-B3" evidence="7">
    <location>
        <begin position="123"/>
        <end position="220"/>
    </location>
</feature>
<evidence type="ECO:0000259" key="7">
    <source>
        <dbReference type="PROSITE" id="PS50863"/>
    </source>
</evidence>
<evidence type="ECO:0000256" key="4">
    <source>
        <dbReference type="ARBA" id="ARBA00023125"/>
    </source>
</evidence>
<dbReference type="FunFam" id="2.40.330.10:FF:000009">
    <property type="entry name" value="Transcriptional factor B3 family protein"/>
    <property type="match status" value="1"/>
</dbReference>
<dbReference type="PANTHER" id="PTHR31674">
    <property type="entry name" value="B3 DOMAIN-CONTAINING PROTEIN REM-LIKE 3-RELATED"/>
    <property type="match status" value="1"/>
</dbReference>
<evidence type="ECO:0000313" key="8">
    <source>
        <dbReference type="EMBL" id="EOA18920.1"/>
    </source>
</evidence>
<protein>
    <recommendedName>
        <fullName evidence="7">TF-B3 domain-containing protein</fullName>
    </recommendedName>
</protein>
<dbReference type="InterPro" id="IPR003340">
    <property type="entry name" value="B3_DNA-bd"/>
</dbReference>
<dbReference type="Pfam" id="PF02362">
    <property type="entry name" value="B3"/>
    <property type="match status" value="3"/>
</dbReference>
<evidence type="ECO:0000313" key="9">
    <source>
        <dbReference type="Proteomes" id="UP000029121"/>
    </source>
</evidence>
<keyword evidence="5" id="KW-0804">Transcription</keyword>
<feature type="domain" description="TF-B3" evidence="7">
    <location>
        <begin position="11"/>
        <end position="103"/>
    </location>
</feature>
<dbReference type="STRING" id="81985.R0H2N7"/>
<keyword evidence="6" id="KW-0539">Nucleus</keyword>
<dbReference type="SMART" id="SM01019">
    <property type="entry name" value="B3"/>
    <property type="match status" value="3"/>
</dbReference>
<sequence>MADPVLQSPENPHFFKVLLPGFDSNLNIPMKFFSAYIEGRYEGKTVELESDASEKSWKVEMEGRRLTFGWKEFASSHDLRIGDVIIFRHQGALLFHVACFGPSCCEIQYRQSCNDDDHLYDDQENLSKLSSVHGIHILFFPKKFATSGALIKGSNNIVLMNEVAKKWRLILKFRESSRTFYMRDGWRSFCHENGLKPGDAVTFELESNNLKTPLLRFSTAEFTSVSTKDCNKLGKINKSGDSQKVSSSSSVTHLPKNFVKVNRMENLARRKITLLDKHGKDWAVTLVRERRNTQTRLGFGLKDFFKANGTKANESLVFELVWEDKTTLPLLRFCSNAKTYSKLRPSY</sequence>
<feature type="domain" description="TF-B3" evidence="7">
    <location>
        <begin position="237"/>
        <end position="336"/>
    </location>
</feature>
<evidence type="ECO:0000256" key="5">
    <source>
        <dbReference type="ARBA" id="ARBA00023163"/>
    </source>
</evidence>
<gene>
    <name evidence="8" type="ORF">CARUB_v10007553mg</name>
</gene>
<dbReference type="GO" id="GO:0005634">
    <property type="term" value="C:nucleus"/>
    <property type="evidence" value="ECO:0007669"/>
    <property type="project" value="UniProtKB-SubCell"/>
</dbReference>
<comment type="subcellular location">
    <subcellularLocation>
        <location evidence="1">Nucleus</location>
    </subcellularLocation>
</comment>
<dbReference type="AlphaFoldDB" id="R0H2N7"/>
<keyword evidence="9" id="KW-1185">Reference proteome</keyword>
<dbReference type="GO" id="GO:0003677">
    <property type="term" value="F:DNA binding"/>
    <property type="evidence" value="ECO:0007669"/>
    <property type="project" value="UniProtKB-KW"/>
</dbReference>
<evidence type="ECO:0000256" key="1">
    <source>
        <dbReference type="ARBA" id="ARBA00004123"/>
    </source>
</evidence>
<proteinExistence type="predicted"/>
<dbReference type="Proteomes" id="UP000029121">
    <property type="component" value="Unassembled WGS sequence"/>
</dbReference>
<keyword evidence="4" id="KW-0238">DNA-binding</keyword>
<dbReference type="Gene3D" id="2.40.330.10">
    <property type="entry name" value="DNA-binding pseudobarrel domain"/>
    <property type="match status" value="3"/>
</dbReference>
<name>R0H2N7_9BRAS</name>
<keyword evidence="2" id="KW-0677">Repeat</keyword>
<keyword evidence="3" id="KW-0805">Transcription regulation</keyword>